<feature type="compositionally biased region" description="Basic and acidic residues" evidence="1">
    <location>
        <begin position="611"/>
        <end position="636"/>
    </location>
</feature>
<feature type="region of interest" description="Disordered" evidence="1">
    <location>
        <begin position="672"/>
        <end position="696"/>
    </location>
</feature>
<evidence type="ECO:0000313" key="3">
    <source>
        <dbReference type="EMBL" id="CAE8683881.1"/>
    </source>
</evidence>
<comment type="caution">
    <text evidence="2">The sequence shown here is derived from an EMBL/GenBank/DDBJ whole genome shotgun (WGS) entry which is preliminary data.</text>
</comment>
<feature type="region of interest" description="Disordered" evidence="1">
    <location>
        <begin position="372"/>
        <end position="411"/>
    </location>
</feature>
<dbReference type="EMBL" id="CAJNNV010028939">
    <property type="protein sequence ID" value="CAE8626248.1"/>
    <property type="molecule type" value="Genomic_DNA"/>
</dbReference>
<evidence type="ECO:0000313" key="4">
    <source>
        <dbReference type="Proteomes" id="UP000654075"/>
    </source>
</evidence>
<name>A0A813GT70_POLGL</name>
<reference evidence="2" key="1">
    <citation type="submission" date="2021-02" db="EMBL/GenBank/DDBJ databases">
        <authorList>
            <person name="Dougan E. K."/>
            <person name="Rhodes N."/>
            <person name="Thang M."/>
            <person name="Chan C."/>
        </authorList>
    </citation>
    <scope>NUCLEOTIDE SEQUENCE</scope>
</reference>
<dbReference type="Proteomes" id="UP000654075">
    <property type="component" value="Unassembled WGS sequence"/>
</dbReference>
<keyword evidence="4" id="KW-1185">Reference proteome</keyword>
<evidence type="ECO:0000256" key="1">
    <source>
        <dbReference type="SAM" id="MobiDB-lite"/>
    </source>
</evidence>
<sequence length="714" mass="77368">MGALFGVLFTAHTFPYRNVLAREGLKAFVLSFSGLDRLPFRVDTGQAWRAALRMKTVAFACVWSIFACTCCLMFLNFSSSSRAKYAQGTGGHVLNFHMCTYALCVGARTAMRVWPESASRVIDILIELLHLAILIRQITTPAHIALTFSSCSKVVRCWLCINVADRRGAVVWNVLIGVAGIWRNTSVLEDFIHCGHPHSSDDNGRAALAAAVGTELLCCIVFFLTSSAIDDVFSGYESAITAELATNDRLSAVRRMLTVFCDAQVLIAPSLNILGPQEMFANFLKMGSATLSASMEGVAFTSFLVPGDRSRFEEFLASGLCTSSGIFPTALPCGSLHVQMLDATGSLLHVELFHVCIPEAKGPASHLIGIREQSEESAGAAADDTSVVEHGHGSAPESSPEREEHGLQHRAPTPAALAAEQLQPQGTSESGWLRDPVFGTLASAPLPTSTLTFGPAAMRSDASYDAFSEASSGFVSHGSMHALPFIQHIDISFDAFAEGLPLKSVQIQFRQTTTDLLVAAPPTMQDFLSESKFGDLRDWVQDTINANPHDDANPKRMSTMELNFGGETSVASGEQELFIVGLGWAEEDGEESEDGEIEEGSGTEQAWLERHHQEDMEPDLHGGRDDSGMEAEKSEDSDREEEGPLDQLKVVLRLASLSAAQIRIGQCQRMRKARRCRSSSGHPVRSAATLRSVQESDSLPRAGIRRIGLQNVDE</sequence>
<gene>
    <name evidence="2" type="ORF">PGLA1383_LOCUS43195</name>
    <name evidence="3" type="ORF">PGLA2088_LOCUS23678</name>
</gene>
<proteinExistence type="predicted"/>
<dbReference type="AlphaFoldDB" id="A0A813GT70"/>
<protein>
    <submittedName>
        <fullName evidence="2">Uncharacterized protein</fullName>
    </submittedName>
</protein>
<organism evidence="2 4">
    <name type="scientific">Polarella glacialis</name>
    <name type="common">Dinoflagellate</name>
    <dbReference type="NCBI Taxonomy" id="89957"/>
    <lineage>
        <taxon>Eukaryota</taxon>
        <taxon>Sar</taxon>
        <taxon>Alveolata</taxon>
        <taxon>Dinophyceae</taxon>
        <taxon>Suessiales</taxon>
        <taxon>Suessiaceae</taxon>
        <taxon>Polarella</taxon>
    </lineage>
</organism>
<evidence type="ECO:0000313" key="2">
    <source>
        <dbReference type="EMBL" id="CAE8626248.1"/>
    </source>
</evidence>
<dbReference type="Proteomes" id="UP000626109">
    <property type="component" value="Unassembled WGS sequence"/>
</dbReference>
<dbReference type="EMBL" id="CAJNNW010026239">
    <property type="protein sequence ID" value="CAE8683881.1"/>
    <property type="molecule type" value="Genomic_DNA"/>
</dbReference>
<feature type="region of interest" description="Disordered" evidence="1">
    <location>
        <begin position="611"/>
        <end position="645"/>
    </location>
</feature>
<accession>A0A813GT70</accession>